<dbReference type="SUPFAM" id="SSF51735">
    <property type="entry name" value="NAD(P)-binding Rossmann-fold domains"/>
    <property type="match status" value="1"/>
</dbReference>
<dbReference type="EC" id="1.1.1.175" evidence="3"/>
<evidence type="ECO:0000256" key="3">
    <source>
        <dbReference type="ARBA" id="ARBA00066641"/>
    </source>
</evidence>
<keyword evidence="5" id="KW-0732">Signal</keyword>
<organism evidence="6 7">
    <name type="scientific">Asticcacaulis biprosthecium C19</name>
    <dbReference type="NCBI Taxonomy" id="715226"/>
    <lineage>
        <taxon>Bacteria</taxon>
        <taxon>Pseudomonadati</taxon>
        <taxon>Pseudomonadota</taxon>
        <taxon>Alphaproteobacteria</taxon>
        <taxon>Caulobacterales</taxon>
        <taxon>Caulobacteraceae</taxon>
        <taxon>Asticcacaulis</taxon>
    </lineage>
</organism>
<gene>
    <name evidence="6" type="ORF">ABI_22300</name>
</gene>
<dbReference type="NCBIfam" id="NF005559">
    <property type="entry name" value="PRK07231.1"/>
    <property type="match status" value="1"/>
</dbReference>
<evidence type="ECO:0000256" key="4">
    <source>
        <dbReference type="ARBA" id="ARBA00069939"/>
    </source>
</evidence>
<evidence type="ECO:0000313" key="7">
    <source>
        <dbReference type="Proteomes" id="UP000006512"/>
    </source>
</evidence>
<dbReference type="EMBL" id="GL883078">
    <property type="protein sequence ID" value="EGF90819.1"/>
    <property type="molecule type" value="Genomic_DNA"/>
</dbReference>
<dbReference type="PANTHER" id="PTHR24321">
    <property type="entry name" value="DEHYDROGENASES, SHORT CHAIN"/>
    <property type="match status" value="1"/>
</dbReference>
<dbReference type="Gene3D" id="3.40.50.720">
    <property type="entry name" value="NAD(P)-binding Rossmann-like Domain"/>
    <property type="match status" value="1"/>
</dbReference>
<feature type="chain" id="PRO_5003316700" description="D-xylose 1-dehydrogenase" evidence="5">
    <location>
        <begin position="28"/>
        <end position="261"/>
    </location>
</feature>
<accession>F4QNB1</accession>
<protein>
    <recommendedName>
        <fullName evidence="4">D-xylose 1-dehydrogenase</fullName>
        <ecNumber evidence="3">1.1.1.175</ecNumber>
    </recommendedName>
</protein>
<reference evidence="7" key="1">
    <citation type="submission" date="2011-03" db="EMBL/GenBank/DDBJ databases">
        <title>Draft genome sequence of Brevundimonas diminuta.</title>
        <authorList>
            <person name="Brown P.J.B."/>
            <person name="Buechlein A."/>
            <person name="Hemmerich C."/>
            <person name="Brun Y.V."/>
        </authorList>
    </citation>
    <scope>NUCLEOTIDE SEQUENCE [LARGE SCALE GENOMIC DNA]</scope>
    <source>
        <strain evidence="7">C19</strain>
    </source>
</reference>
<dbReference type="RefSeq" id="WP_006272999.1">
    <property type="nucleotide sequence ID" value="NZ_GL883078.1"/>
</dbReference>
<keyword evidence="2 6" id="KW-0560">Oxidoreductase</keyword>
<evidence type="ECO:0000256" key="2">
    <source>
        <dbReference type="ARBA" id="ARBA00023002"/>
    </source>
</evidence>
<dbReference type="FunFam" id="3.40.50.720:FF:000084">
    <property type="entry name" value="Short-chain dehydrogenase reductase"/>
    <property type="match status" value="1"/>
</dbReference>
<name>F4QNB1_9CAUL</name>
<feature type="signal peptide" evidence="5">
    <location>
        <begin position="1"/>
        <end position="27"/>
    </location>
</feature>
<dbReference type="STRING" id="715226.ABI_22300"/>
<evidence type="ECO:0000256" key="1">
    <source>
        <dbReference type="ARBA" id="ARBA00006484"/>
    </source>
</evidence>
<dbReference type="Pfam" id="PF13561">
    <property type="entry name" value="adh_short_C2"/>
    <property type="match status" value="1"/>
</dbReference>
<sequence>MNRLSRKVCLITGAASGIGAAMARAFAAEDATVIISDINAAKGEATAASLGGKGFFLSHDVTDEAQWQSVMAAIAEHHGGLDVLVNNAGIIGTEGGADHDPEHTSLDEWHRVMRINLDSVFLGCKHAITAMRATGRGGSIINMSSRSGLVGVPKTSAYAASKAAIRNHSKSVALYCAQENLGIRCNSLYPASIRTPMWESMIDSREDEQAMIDAMPLHRFGRPEEVAAVAILLASDEATYITGSEFNIDGGILAGTSTSPK</sequence>
<dbReference type="InterPro" id="IPR036291">
    <property type="entry name" value="NAD(P)-bd_dom_sf"/>
</dbReference>
<dbReference type="AlphaFoldDB" id="F4QNB1"/>
<dbReference type="HOGENOM" id="CLU_010194_1_0_5"/>
<evidence type="ECO:0000313" key="6">
    <source>
        <dbReference type="EMBL" id="EGF90819.1"/>
    </source>
</evidence>
<dbReference type="PANTHER" id="PTHR24321:SF15">
    <property type="entry name" value="OXIDOREDUCTASE UCPA"/>
    <property type="match status" value="1"/>
</dbReference>
<dbReference type="Proteomes" id="UP000006512">
    <property type="component" value="Unassembled WGS sequence"/>
</dbReference>
<evidence type="ECO:0000256" key="5">
    <source>
        <dbReference type="SAM" id="SignalP"/>
    </source>
</evidence>
<proteinExistence type="inferred from homology"/>
<dbReference type="InterPro" id="IPR002347">
    <property type="entry name" value="SDR_fam"/>
</dbReference>
<dbReference type="eggNOG" id="COG1028">
    <property type="taxonomic scope" value="Bacteria"/>
</dbReference>
<comment type="similarity">
    <text evidence="1">Belongs to the short-chain dehydrogenases/reductases (SDR) family.</text>
</comment>
<dbReference type="OrthoDB" id="5457012at2"/>
<dbReference type="GO" id="GO:0047838">
    <property type="term" value="F:D-xylose 1-dehydrogenase (NAD+) activity"/>
    <property type="evidence" value="ECO:0007669"/>
    <property type="project" value="UniProtKB-EC"/>
</dbReference>
<dbReference type="PRINTS" id="PR00081">
    <property type="entry name" value="GDHRDH"/>
</dbReference>
<keyword evidence="7" id="KW-1185">Reference proteome</keyword>
<dbReference type="PRINTS" id="PR00080">
    <property type="entry name" value="SDRFAMILY"/>
</dbReference>